<evidence type="ECO:0000313" key="2">
    <source>
        <dbReference type="Proteomes" id="UP000632766"/>
    </source>
</evidence>
<keyword evidence="2" id="KW-1185">Reference proteome</keyword>
<evidence type="ECO:0000313" key="1">
    <source>
        <dbReference type="EMBL" id="MBH8561660.1"/>
    </source>
</evidence>
<comment type="caution">
    <text evidence="1">The sequence shown here is derived from an EMBL/GenBank/DDBJ whole genome shotgun (WGS) entry which is preliminary data.</text>
</comment>
<dbReference type="RefSeq" id="WP_198123665.1">
    <property type="nucleotide sequence ID" value="NZ_JAECZC010000007.1"/>
</dbReference>
<dbReference type="Proteomes" id="UP000632766">
    <property type="component" value="Unassembled WGS sequence"/>
</dbReference>
<gene>
    <name evidence="1" type="ORF">I8748_05610</name>
</gene>
<dbReference type="AlphaFoldDB" id="A0A8J7HP08"/>
<reference evidence="1 2" key="1">
    <citation type="journal article" date="2021" name="Int. J. Syst. Evol. Microbiol.">
        <title>Amazonocrinis nigriterrae gen. nov., sp. nov., Atlanticothrix silvestris gen. nov., sp. nov. and Dendronalium phyllosphericum gen. nov., sp. nov., nostocacean cyanobacteria from Brazilian environments.</title>
        <authorList>
            <person name="Alvarenga D.O."/>
            <person name="Andreote A.P.D."/>
            <person name="Branco L.H.Z."/>
            <person name="Delbaje E."/>
            <person name="Cruz R.B."/>
            <person name="Varani A.M."/>
            <person name="Fiore M.F."/>
        </authorList>
    </citation>
    <scope>NUCLEOTIDE SEQUENCE [LARGE SCALE GENOMIC DNA]</scope>
    <source>
        <strain evidence="1 2">CENA67</strain>
    </source>
</reference>
<protein>
    <submittedName>
        <fullName evidence="1">Uncharacterized protein</fullName>
    </submittedName>
</protein>
<sequence length="70" mass="7738">MPEDINKAYIQRYITQAKSTDNEVLKNNALYRAGTHMEVIPCNGDDKLTPEQQQAVLDAAAKLLGGEDAF</sequence>
<dbReference type="EMBL" id="JAECZC010000007">
    <property type="protein sequence ID" value="MBH8561660.1"/>
    <property type="molecule type" value="Genomic_DNA"/>
</dbReference>
<name>A0A8J7HP08_9NOST</name>
<accession>A0A8J7HP08</accession>
<proteinExistence type="predicted"/>
<organism evidence="1 2">
    <name type="scientific">Amazonocrinis nigriterrae CENA67</name>
    <dbReference type="NCBI Taxonomy" id="2794033"/>
    <lineage>
        <taxon>Bacteria</taxon>
        <taxon>Bacillati</taxon>
        <taxon>Cyanobacteriota</taxon>
        <taxon>Cyanophyceae</taxon>
        <taxon>Nostocales</taxon>
        <taxon>Nostocaceae</taxon>
        <taxon>Amazonocrinis</taxon>
        <taxon>Amazonocrinis nigriterrae</taxon>
    </lineage>
</organism>